<dbReference type="PANTHER" id="PTHR31793">
    <property type="entry name" value="4-HYDROXYBENZOYL-COA THIOESTERASE FAMILY MEMBER"/>
    <property type="match status" value="1"/>
</dbReference>
<dbReference type="AlphaFoldDB" id="A0A6M1T6B0"/>
<dbReference type="CDD" id="cd00586">
    <property type="entry name" value="4HBT"/>
    <property type="match status" value="1"/>
</dbReference>
<keyword evidence="2" id="KW-0378">Hydrolase</keyword>
<dbReference type="Proteomes" id="UP000479132">
    <property type="component" value="Unassembled WGS sequence"/>
</dbReference>
<sequence length="155" mass="18168">MGTSCPAGLTYRTVIPSEDPIYCYSHSLRSRYGETDQMGYVYYGRYLEYFEESRTEMIRSLGFPYTKLEENGVMLPVIHTEVDYKAPVFYDELMTIKVMLFEVPTVKLETYYEVYTERREQPHIIGQVSLCFMKEENRKPCRAPADFISNLESAI</sequence>
<dbReference type="NCBIfam" id="TIGR00051">
    <property type="entry name" value="YbgC/FadM family acyl-CoA thioesterase"/>
    <property type="match status" value="1"/>
</dbReference>
<dbReference type="InterPro" id="IPR006684">
    <property type="entry name" value="YbgC/YbaW"/>
</dbReference>
<keyword evidence="4" id="KW-1185">Reference proteome</keyword>
<evidence type="ECO:0000313" key="3">
    <source>
        <dbReference type="EMBL" id="NGP89637.1"/>
    </source>
</evidence>
<evidence type="ECO:0000256" key="1">
    <source>
        <dbReference type="ARBA" id="ARBA00005953"/>
    </source>
</evidence>
<proteinExistence type="inferred from homology"/>
<reference evidence="3 4" key="1">
    <citation type="submission" date="2020-02" db="EMBL/GenBank/DDBJ databases">
        <title>Aliifodinibius halophilus 2W32, complete genome.</title>
        <authorList>
            <person name="Li Y."/>
            <person name="Wu S."/>
        </authorList>
    </citation>
    <scope>NUCLEOTIDE SEQUENCE [LARGE SCALE GENOMIC DNA]</scope>
    <source>
        <strain evidence="3 4">2W32</strain>
    </source>
</reference>
<dbReference type="PIRSF" id="PIRSF003230">
    <property type="entry name" value="YbgC"/>
    <property type="match status" value="1"/>
</dbReference>
<dbReference type="GO" id="GO:0047617">
    <property type="term" value="F:fatty acyl-CoA hydrolase activity"/>
    <property type="evidence" value="ECO:0007669"/>
    <property type="project" value="TreeGrafter"/>
</dbReference>
<dbReference type="InterPro" id="IPR029069">
    <property type="entry name" value="HotDog_dom_sf"/>
</dbReference>
<dbReference type="SUPFAM" id="SSF54637">
    <property type="entry name" value="Thioesterase/thiol ester dehydrase-isomerase"/>
    <property type="match status" value="1"/>
</dbReference>
<dbReference type="Pfam" id="PF13279">
    <property type="entry name" value="4HBT_2"/>
    <property type="match status" value="1"/>
</dbReference>
<gene>
    <name evidence="3" type="ORF">G3569_14860</name>
</gene>
<name>A0A6M1T6B0_9BACT</name>
<comment type="caution">
    <text evidence="3">The sequence shown here is derived from an EMBL/GenBank/DDBJ whole genome shotgun (WGS) entry which is preliminary data.</text>
</comment>
<evidence type="ECO:0000256" key="2">
    <source>
        <dbReference type="ARBA" id="ARBA00022801"/>
    </source>
</evidence>
<dbReference type="InterPro" id="IPR050563">
    <property type="entry name" value="4-hydroxybenzoyl-CoA_TE"/>
</dbReference>
<evidence type="ECO:0000313" key="4">
    <source>
        <dbReference type="Proteomes" id="UP000479132"/>
    </source>
</evidence>
<accession>A0A6M1T6B0</accession>
<comment type="similarity">
    <text evidence="1">Belongs to the 4-hydroxybenzoyl-CoA thioesterase family.</text>
</comment>
<dbReference type="PANTHER" id="PTHR31793:SF27">
    <property type="entry name" value="NOVEL THIOESTERASE SUPERFAMILY DOMAIN AND SAPOSIN A-TYPE DOMAIN CONTAINING PROTEIN (0610012H03RIK)"/>
    <property type="match status" value="1"/>
</dbReference>
<protein>
    <submittedName>
        <fullName evidence="3">Acyl-CoA thioesterase</fullName>
    </submittedName>
</protein>
<organism evidence="3 4">
    <name type="scientific">Fodinibius halophilus</name>
    <dbReference type="NCBI Taxonomy" id="1736908"/>
    <lineage>
        <taxon>Bacteria</taxon>
        <taxon>Pseudomonadati</taxon>
        <taxon>Balneolota</taxon>
        <taxon>Balneolia</taxon>
        <taxon>Balneolales</taxon>
        <taxon>Balneolaceae</taxon>
        <taxon>Fodinibius</taxon>
    </lineage>
</organism>
<dbReference type="EMBL" id="JAALLS010000022">
    <property type="protein sequence ID" value="NGP89637.1"/>
    <property type="molecule type" value="Genomic_DNA"/>
</dbReference>
<dbReference type="Gene3D" id="3.10.129.10">
    <property type="entry name" value="Hotdog Thioesterase"/>
    <property type="match status" value="1"/>
</dbReference>